<dbReference type="BioCyc" id="CCAL311458:G131R-850-MONOMER"/>
<dbReference type="EMBL" id="BA000048">
    <property type="protein sequence ID" value="BAJ50695.1"/>
    <property type="molecule type" value="Genomic_DNA"/>
</dbReference>
<sequence>MEMVLVKVQRITSYTDPETMRPGKIIELVEVRRSSGFQAVGMGEESAMVQRMLQTAMLQLQSMGLMPITRENLFPKIILYVTEQEYDMLNVRLEVNEVYEVTFSDGSIVFKRPQGIG</sequence>
<evidence type="ECO:0000313" key="2">
    <source>
        <dbReference type="EMBL" id="BAJ50695.1"/>
    </source>
</evidence>
<dbReference type="STRING" id="311458.CSUB_C0838"/>
<dbReference type="EMBL" id="AP011847">
    <property type="protein sequence ID" value="BAJ47803.1"/>
    <property type="molecule type" value="Genomic_DNA"/>
</dbReference>
<protein>
    <submittedName>
        <fullName evidence="1">Uncharacterized protein</fullName>
    </submittedName>
</protein>
<proteinExistence type="predicted"/>
<organism evidence="1 3">
    <name type="scientific">Caldiarchaeum subterraneum</name>
    <dbReference type="NCBI Taxonomy" id="311458"/>
    <lineage>
        <taxon>Archaea</taxon>
        <taxon>Nitrososphaerota</taxon>
        <taxon>Candidatus Caldarchaeales</taxon>
        <taxon>Candidatus Caldarchaeaceae</taxon>
        <taxon>Candidatus Caldarchaeum</taxon>
    </lineage>
</organism>
<gene>
    <name evidence="2" type="ORF">CSUB_C0838</name>
    <name evidence="1" type="ORF">HGMM_F52H05C12</name>
</gene>
<name>E6N684_CALS0</name>
<dbReference type="AlphaFoldDB" id="E6N684"/>
<dbReference type="KEGG" id="csu:CSUB_C0838"/>
<reference evidence="1 3" key="1">
    <citation type="journal article" date="2005" name="Environ. Microbiol.">
        <title>Genetic and functional properties of uncultivated thermophilic crenarchaeotes from a subsurface gold mine as revealed by analysis of genome fragments.</title>
        <authorList>
            <person name="Nunoura T."/>
            <person name="Hirayama H."/>
            <person name="Takami H."/>
            <person name="Oida H."/>
            <person name="Nishi S."/>
            <person name="Shimamura S."/>
            <person name="Suzuki Y."/>
            <person name="Inagaki F."/>
            <person name="Takai K."/>
            <person name="Nealson K.H."/>
            <person name="Horikoshi K."/>
        </authorList>
    </citation>
    <scope>NUCLEOTIDE SEQUENCE [LARGE SCALE GENOMIC DNA]</scope>
</reference>
<reference evidence="1 3" key="2">
    <citation type="journal article" date="2011" name="Nucleic Acids Res.">
        <title>Insights into the evolution of Archaea and eukaryotic protein modifier systems revealed by the genome of a novel archaeal group.</title>
        <authorList>
            <person name="Nunoura T."/>
            <person name="Takaki Y."/>
            <person name="Kakuta J."/>
            <person name="Nishi S."/>
            <person name="Sugahara J."/>
            <person name="Kazama H."/>
            <person name="Chee G."/>
            <person name="Hattori M."/>
            <person name="Kanai A."/>
            <person name="Atomi H."/>
            <person name="Takai K."/>
            <person name="Takami H."/>
        </authorList>
    </citation>
    <scope>NUCLEOTIDE SEQUENCE [LARGE SCALE GENOMIC DNA]</scope>
</reference>
<evidence type="ECO:0000313" key="1">
    <source>
        <dbReference type="EMBL" id="BAJ47803.1"/>
    </source>
</evidence>
<dbReference type="Proteomes" id="UP000008120">
    <property type="component" value="Chromosome"/>
</dbReference>
<evidence type="ECO:0000313" key="3">
    <source>
        <dbReference type="Proteomes" id="UP000008120"/>
    </source>
</evidence>
<accession>E6N684</accession>